<dbReference type="EMBL" id="LJCR01000326">
    <property type="protein sequence ID" value="KPV53153.1"/>
    <property type="molecule type" value="Genomic_DNA"/>
</dbReference>
<organism evidence="2 3">
    <name type="scientific">Kouleothrix aurantiaca</name>
    <dbReference type="NCBI Taxonomy" id="186479"/>
    <lineage>
        <taxon>Bacteria</taxon>
        <taxon>Bacillati</taxon>
        <taxon>Chloroflexota</taxon>
        <taxon>Chloroflexia</taxon>
        <taxon>Chloroflexales</taxon>
        <taxon>Roseiflexineae</taxon>
        <taxon>Roseiflexaceae</taxon>
        <taxon>Kouleothrix</taxon>
    </lineage>
</organism>
<evidence type="ECO:0000313" key="3">
    <source>
        <dbReference type="Proteomes" id="UP000050509"/>
    </source>
</evidence>
<accession>A0A0P9DIB2</accession>
<dbReference type="AlphaFoldDB" id="A0A0P9DIB2"/>
<name>A0A0P9DIB2_9CHLR</name>
<dbReference type="Proteomes" id="UP000050509">
    <property type="component" value="Unassembled WGS sequence"/>
</dbReference>
<proteinExistence type="predicted"/>
<reference evidence="2 3" key="1">
    <citation type="submission" date="2015-09" db="EMBL/GenBank/DDBJ databases">
        <title>Draft genome sequence of Kouleothrix aurantiaca JCM 19913.</title>
        <authorList>
            <person name="Hemp J."/>
        </authorList>
    </citation>
    <scope>NUCLEOTIDE SEQUENCE [LARGE SCALE GENOMIC DNA]</scope>
    <source>
        <strain evidence="2 3">COM-B</strain>
    </source>
</reference>
<evidence type="ECO:0000313" key="2">
    <source>
        <dbReference type="EMBL" id="KPV53153.1"/>
    </source>
</evidence>
<comment type="caution">
    <text evidence="2">The sequence shown here is derived from an EMBL/GenBank/DDBJ whole genome shotgun (WGS) entry which is preliminary data.</text>
</comment>
<feature type="compositionally biased region" description="Acidic residues" evidence="1">
    <location>
        <begin position="115"/>
        <end position="125"/>
    </location>
</feature>
<sequence>ANDRIAVLAISHHTHFALRGVKRNKTRQILSPGLDSFKGSCQMRPDSTTRPLFQQTVEARAALRRDVPGGMATIASAVCDTTDISRCEQCGAHLEDQRQITCESCQSMPPNLGQDDGDGSDDGTA</sequence>
<evidence type="ECO:0000256" key="1">
    <source>
        <dbReference type="SAM" id="MobiDB-lite"/>
    </source>
</evidence>
<feature type="non-terminal residue" evidence="2">
    <location>
        <position position="1"/>
    </location>
</feature>
<gene>
    <name evidence="2" type="ORF">SE17_11245</name>
</gene>
<keyword evidence="3" id="KW-1185">Reference proteome</keyword>
<protein>
    <submittedName>
        <fullName evidence="2">Uncharacterized protein</fullName>
    </submittedName>
</protein>
<feature type="region of interest" description="Disordered" evidence="1">
    <location>
        <begin position="105"/>
        <end position="125"/>
    </location>
</feature>